<keyword evidence="1" id="KW-0472">Membrane</keyword>
<dbReference type="AlphaFoldDB" id="A0A1M7HLP7"/>
<proteinExistence type="predicted"/>
<evidence type="ECO:0000313" key="2">
    <source>
        <dbReference type="EMBL" id="SHM29047.1"/>
    </source>
</evidence>
<accession>A0A1M7HLP7</accession>
<reference evidence="3" key="1">
    <citation type="submission" date="2016-11" db="EMBL/GenBank/DDBJ databases">
        <authorList>
            <person name="Varghese N."/>
            <person name="Submissions S."/>
        </authorList>
    </citation>
    <scope>NUCLEOTIDE SEQUENCE [LARGE SCALE GENOMIC DNA]</scope>
    <source>
        <strain evidence="3">ACAM 48</strain>
    </source>
</reference>
<dbReference type="OrthoDB" id="1523880at2"/>
<dbReference type="EMBL" id="LT670848">
    <property type="protein sequence ID" value="SHM29047.1"/>
    <property type="molecule type" value="Genomic_DNA"/>
</dbReference>
<evidence type="ECO:0008006" key="4">
    <source>
        <dbReference type="Google" id="ProtNLM"/>
    </source>
</evidence>
<feature type="transmembrane region" description="Helical" evidence="1">
    <location>
        <begin position="250"/>
        <end position="271"/>
    </location>
</feature>
<dbReference type="STRING" id="143223.SAMN05878281_0177"/>
<feature type="transmembrane region" description="Helical" evidence="1">
    <location>
        <begin position="57"/>
        <end position="82"/>
    </location>
</feature>
<keyword evidence="1" id="KW-1133">Transmembrane helix</keyword>
<evidence type="ECO:0000256" key="1">
    <source>
        <dbReference type="SAM" id="Phobius"/>
    </source>
</evidence>
<sequence>MKQSSIFSGKRFLSLLRQHLLHNYMALLLGVLVGFGISFLVIAFLQFVSGTNQSNNSVFLIILIFGYAILGGFYISSAFSSFRNKEKAQSYLMIPGSTVEKFLVEFIFYPLLFLIAFPLLYILAYQMSSAFISMIRFDFIPFDLLGELNEVLVFKDYSFENGVMTHTENVNSWLLWASISFSLAMAFFLGATSFKRYVFLKTLLALVVYIGICVWIFYFLMNELEWGHYQISSQDSYLAPLGTGTRTQTAVNYFSLCAFCWGLILSVISFLKLKEKEV</sequence>
<gene>
    <name evidence="2" type="ORF">SAMN05878281_0177</name>
</gene>
<evidence type="ECO:0000313" key="3">
    <source>
        <dbReference type="Proteomes" id="UP000190235"/>
    </source>
</evidence>
<dbReference type="RefSeq" id="WP_079733564.1">
    <property type="nucleotide sequence ID" value="NZ_LT670848.1"/>
</dbReference>
<feature type="transmembrane region" description="Helical" evidence="1">
    <location>
        <begin position="21"/>
        <end position="45"/>
    </location>
</feature>
<keyword evidence="3" id="KW-1185">Reference proteome</keyword>
<feature type="transmembrane region" description="Helical" evidence="1">
    <location>
        <begin position="198"/>
        <end position="220"/>
    </location>
</feature>
<feature type="transmembrane region" description="Helical" evidence="1">
    <location>
        <begin position="102"/>
        <end position="124"/>
    </location>
</feature>
<dbReference type="Proteomes" id="UP000190235">
    <property type="component" value="Chromosome I"/>
</dbReference>
<name>A0A1M7HLP7_9FLAO</name>
<organism evidence="2 3">
    <name type="scientific">Salegentibacter salegens</name>
    <dbReference type="NCBI Taxonomy" id="143223"/>
    <lineage>
        <taxon>Bacteria</taxon>
        <taxon>Pseudomonadati</taxon>
        <taxon>Bacteroidota</taxon>
        <taxon>Flavobacteriia</taxon>
        <taxon>Flavobacteriales</taxon>
        <taxon>Flavobacteriaceae</taxon>
        <taxon>Salegentibacter</taxon>
    </lineage>
</organism>
<protein>
    <recommendedName>
        <fullName evidence="4">ABC transporter permease</fullName>
    </recommendedName>
</protein>
<keyword evidence="1" id="KW-0812">Transmembrane</keyword>
<feature type="transmembrane region" description="Helical" evidence="1">
    <location>
        <begin position="173"/>
        <end position="191"/>
    </location>
</feature>